<evidence type="ECO:0000256" key="1">
    <source>
        <dbReference type="SAM" id="MobiDB-lite"/>
    </source>
</evidence>
<protein>
    <recommendedName>
        <fullName evidence="2">Fungal lipase-type domain-containing protein</fullName>
    </recommendedName>
</protein>
<keyword evidence="4" id="KW-1185">Reference proteome</keyword>
<organism evidence="3 4">
    <name type="scientific">Ostreococcus lucimarinus (strain CCE9901)</name>
    <dbReference type="NCBI Taxonomy" id="436017"/>
    <lineage>
        <taxon>Eukaryota</taxon>
        <taxon>Viridiplantae</taxon>
        <taxon>Chlorophyta</taxon>
        <taxon>Mamiellophyceae</taxon>
        <taxon>Mamiellales</taxon>
        <taxon>Bathycoccaceae</taxon>
        <taxon>Ostreococcus</taxon>
    </lineage>
</organism>
<dbReference type="InterPro" id="IPR002921">
    <property type="entry name" value="Fungal_lipase-type"/>
</dbReference>
<dbReference type="AlphaFoldDB" id="A4RVW7"/>
<dbReference type="eggNOG" id="KOG2088">
    <property type="taxonomic scope" value="Eukaryota"/>
</dbReference>
<gene>
    <name evidence="3" type="ORF">OSTLU_24393</name>
</gene>
<dbReference type="Gramene" id="ABO95775">
    <property type="protein sequence ID" value="ABO95775"/>
    <property type="gene ID" value="OSTLU_24393"/>
</dbReference>
<dbReference type="PANTHER" id="PTHR46023:SF6">
    <property type="entry name" value="LIPASE CLASS 3 FAMILY PROTEIN"/>
    <property type="match status" value="1"/>
</dbReference>
<dbReference type="RefSeq" id="XP_001417482.1">
    <property type="nucleotide sequence ID" value="XM_001417445.1"/>
</dbReference>
<evidence type="ECO:0000313" key="4">
    <source>
        <dbReference type="Proteomes" id="UP000001568"/>
    </source>
</evidence>
<dbReference type="GeneID" id="5001324"/>
<dbReference type="HOGENOM" id="CLU_331863_0_0_1"/>
<dbReference type="InterPro" id="IPR029058">
    <property type="entry name" value="AB_hydrolase_fold"/>
</dbReference>
<dbReference type="GO" id="GO:0006629">
    <property type="term" value="P:lipid metabolic process"/>
    <property type="evidence" value="ECO:0007669"/>
    <property type="project" value="InterPro"/>
</dbReference>
<feature type="domain" description="Fungal lipase-type" evidence="2">
    <location>
        <begin position="190"/>
        <end position="331"/>
    </location>
</feature>
<dbReference type="Proteomes" id="UP000001568">
    <property type="component" value="Chromosome 4"/>
</dbReference>
<dbReference type="SUPFAM" id="SSF53474">
    <property type="entry name" value="alpha/beta-Hydrolases"/>
    <property type="match status" value="1"/>
</dbReference>
<dbReference type="KEGG" id="olu:OSTLU_24393"/>
<name>A4RVW7_OSTLU</name>
<feature type="region of interest" description="Disordered" evidence="1">
    <location>
        <begin position="448"/>
        <end position="469"/>
    </location>
</feature>
<dbReference type="OrthoDB" id="438440at2759"/>
<evidence type="ECO:0000259" key="2">
    <source>
        <dbReference type="Pfam" id="PF01764"/>
    </source>
</evidence>
<evidence type="ECO:0000313" key="3">
    <source>
        <dbReference type="EMBL" id="ABO95775.1"/>
    </source>
</evidence>
<proteinExistence type="predicted"/>
<dbReference type="SMR" id="A4RVW7"/>
<dbReference type="CDD" id="cd00519">
    <property type="entry name" value="Lipase_3"/>
    <property type="match status" value="1"/>
</dbReference>
<reference evidence="3 4" key="1">
    <citation type="journal article" date="2007" name="Proc. Natl. Acad. Sci. U.S.A.">
        <title>The tiny eukaryote Ostreococcus provides genomic insights into the paradox of plankton speciation.</title>
        <authorList>
            <person name="Palenik B."/>
            <person name="Grimwood J."/>
            <person name="Aerts A."/>
            <person name="Rouze P."/>
            <person name="Salamov A."/>
            <person name="Putnam N."/>
            <person name="Dupont C."/>
            <person name="Jorgensen R."/>
            <person name="Derelle E."/>
            <person name="Rombauts S."/>
            <person name="Zhou K."/>
            <person name="Otillar R."/>
            <person name="Merchant S.S."/>
            <person name="Podell S."/>
            <person name="Gaasterland T."/>
            <person name="Napoli C."/>
            <person name="Gendler K."/>
            <person name="Manuell A."/>
            <person name="Tai V."/>
            <person name="Vallon O."/>
            <person name="Piganeau G."/>
            <person name="Jancek S."/>
            <person name="Heijde M."/>
            <person name="Jabbari K."/>
            <person name="Bowler C."/>
            <person name="Lohr M."/>
            <person name="Robbens S."/>
            <person name="Werner G."/>
            <person name="Dubchak I."/>
            <person name="Pazour G.J."/>
            <person name="Ren Q."/>
            <person name="Paulsen I."/>
            <person name="Delwiche C."/>
            <person name="Schmutz J."/>
            <person name="Rokhsar D."/>
            <person name="Van de Peer Y."/>
            <person name="Moreau H."/>
            <person name="Grigoriev I.V."/>
        </authorList>
    </citation>
    <scope>NUCLEOTIDE SEQUENCE [LARGE SCALE GENOMIC DNA]</scope>
    <source>
        <strain evidence="3 4">CCE9901</strain>
    </source>
</reference>
<dbReference type="Gene3D" id="3.40.50.1820">
    <property type="entry name" value="alpha/beta hydrolase"/>
    <property type="match status" value="1"/>
</dbReference>
<dbReference type="EMBL" id="CP000584">
    <property type="protein sequence ID" value="ABO95775.1"/>
    <property type="molecule type" value="Genomic_DNA"/>
</dbReference>
<feature type="compositionally biased region" description="Basic and acidic residues" evidence="1">
    <location>
        <begin position="452"/>
        <end position="465"/>
    </location>
</feature>
<sequence>MPPARVARGVDRAVVQRALCAFVRARASGARDDDAARASSLLFDAAPPPPTTWGESATRLARVVRLSWSEALARLNIWRLDHVLALRMLSQRDMGGAIAREVARRGTRARLNRTARTADDSNAKEAWEKSLREIKMALTYSKSLRRAPDLKTVAAQGGVGQEAILLSDLAPRMMRPAYVLFRDEDEKRLVFVIRGTHSAKDMITNLTGSVCAHHTMVSTSDDEEATLRVGYAHSGFLTTARFLERKIKDDLLSSLAAHPGYELKIVGHSLGGGVAVLLTEMLRQDPRFKRVGLHCFTFACPSTLSRELAESCRSFVTTCVNNADLVPMVSFSKVSELQREVVSTALEQRLLDKWRESTAAMECARGPTPSRFAAAAAALGKQNYGPQKYPQWLRALKGLKTRHDKLVESSSLYRQSLLIGKRVSNTSSKLASLSGAFIAGIVPPRPRKKKTLERAEPTGESKTEFSKTNQQVGDTISATVLATDICHDAHLAHAHAAAASPKSQEERDFQEYIESARIALDEDFQKPLTADDMKKIYRAEANAAQEVLAMQEDISVMKAAELLGDEEALMTADYYGADLPPPRMDDTASCDDSEREPVVKRVKSASSDARADQDIAKRGTVLLYPAGRILHFVYKSGLDEAVDEARRESRHALFFDVDLDVYRKIILSRTMIADHFLSQYEDVLDSFVRECARA</sequence>
<accession>A4RVW7</accession>
<dbReference type="PANTHER" id="PTHR46023">
    <property type="entry name" value="LIPASE CLASS 3 PROTEIN-LIKE"/>
    <property type="match status" value="1"/>
</dbReference>
<dbReference type="OMA" id="MHIVAMP"/>
<dbReference type="Pfam" id="PF01764">
    <property type="entry name" value="Lipase_3"/>
    <property type="match status" value="1"/>
</dbReference>